<evidence type="ECO:0000256" key="6">
    <source>
        <dbReference type="ARBA" id="ARBA00044147"/>
    </source>
</evidence>
<keyword evidence="5" id="KW-0648">Protein biosynthesis</keyword>
<dbReference type="Pfam" id="PF01008">
    <property type="entry name" value="IF-2B"/>
    <property type="match status" value="1"/>
</dbReference>
<comment type="similarity">
    <text evidence="2 9">Belongs to the eIF-2B alpha/beta/delta subunits family.</text>
</comment>
<evidence type="ECO:0000256" key="1">
    <source>
        <dbReference type="ARBA" id="ARBA00004514"/>
    </source>
</evidence>
<dbReference type="GO" id="GO:0003743">
    <property type="term" value="F:translation initiation factor activity"/>
    <property type="evidence" value="ECO:0007669"/>
    <property type="project" value="UniProtKB-KW"/>
</dbReference>
<dbReference type="InterPro" id="IPR042529">
    <property type="entry name" value="IF_2B-like_C"/>
</dbReference>
<dbReference type="PANTHER" id="PTHR10233">
    <property type="entry name" value="TRANSLATION INITIATION FACTOR EIF-2B"/>
    <property type="match status" value="1"/>
</dbReference>
<comment type="subcellular location">
    <subcellularLocation>
        <location evidence="1">Cytoplasm</location>
        <location evidence="1">Cytosol</location>
    </subcellularLocation>
</comment>
<gene>
    <name evidence="10" type="ORF">J437_LFUL019224</name>
</gene>
<evidence type="ECO:0000256" key="4">
    <source>
        <dbReference type="ARBA" id="ARBA00022540"/>
    </source>
</evidence>
<dbReference type="Proteomes" id="UP000792457">
    <property type="component" value="Unassembled WGS sequence"/>
</dbReference>
<name>A0A8K0KAD4_LADFU</name>
<dbReference type="AlphaFoldDB" id="A0A8K0KAD4"/>
<evidence type="ECO:0000256" key="7">
    <source>
        <dbReference type="ARBA" id="ARBA00044356"/>
    </source>
</evidence>
<sequence>MIVHQKKVAVPDEKAKQILIEGLDSYIWEKIEVAEKAVCLTLMDKIQNGDVILTYGCSYLLQQIFLEAKKAGTMFKVVVVDGRPWKEGREMLRSLVSVGIPCSYVLLSAASSVMRQVNKVILGAHALLSNGYVMSRVGVSQVALLASAHNVPVLVACETHKFCERVQSDSFVYNEMGEPDGLSQLLGGEEGPLSGWKNLPNLSLLNLSYDVTPPELVTAVATELAVLPCTSVPVVLRVRPMEPVSCRH</sequence>
<organism evidence="10 11">
    <name type="scientific">Ladona fulva</name>
    <name type="common">Scarce chaser dragonfly</name>
    <name type="synonym">Libellula fulva</name>
    <dbReference type="NCBI Taxonomy" id="123851"/>
    <lineage>
        <taxon>Eukaryota</taxon>
        <taxon>Metazoa</taxon>
        <taxon>Ecdysozoa</taxon>
        <taxon>Arthropoda</taxon>
        <taxon>Hexapoda</taxon>
        <taxon>Insecta</taxon>
        <taxon>Pterygota</taxon>
        <taxon>Palaeoptera</taxon>
        <taxon>Odonata</taxon>
        <taxon>Epiprocta</taxon>
        <taxon>Anisoptera</taxon>
        <taxon>Libelluloidea</taxon>
        <taxon>Libellulidae</taxon>
        <taxon>Ladona</taxon>
    </lineage>
</organism>
<reference evidence="10" key="2">
    <citation type="submission" date="2017-10" db="EMBL/GenBank/DDBJ databases">
        <title>Ladona fulva Genome sequencing and assembly.</title>
        <authorList>
            <person name="Murali S."/>
            <person name="Richards S."/>
            <person name="Bandaranaike D."/>
            <person name="Bellair M."/>
            <person name="Blankenburg K."/>
            <person name="Chao H."/>
            <person name="Dinh H."/>
            <person name="Doddapaneni H."/>
            <person name="Dugan-Rocha S."/>
            <person name="Elkadiri S."/>
            <person name="Gnanaolivu R."/>
            <person name="Hernandez B."/>
            <person name="Skinner E."/>
            <person name="Javaid M."/>
            <person name="Lee S."/>
            <person name="Li M."/>
            <person name="Ming W."/>
            <person name="Munidasa M."/>
            <person name="Muniz J."/>
            <person name="Nguyen L."/>
            <person name="Hughes D."/>
            <person name="Osuji N."/>
            <person name="Pu L.-L."/>
            <person name="Puazo M."/>
            <person name="Qu C."/>
            <person name="Quiroz J."/>
            <person name="Raj R."/>
            <person name="Weissenberger G."/>
            <person name="Xin Y."/>
            <person name="Zou X."/>
            <person name="Han Y."/>
            <person name="Worley K."/>
            <person name="Muzny D."/>
            <person name="Gibbs R."/>
        </authorList>
    </citation>
    <scope>NUCLEOTIDE SEQUENCE</scope>
    <source>
        <strain evidence="10">Sampled in the wild</strain>
    </source>
</reference>
<dbReference type="PANTHER" id="PTHR10233:SF14">
    <property type="entry name" value="TRANSLATION INITIATION FACTOR EIF-2B SUBUNIT DELTA"/>
    <property type="match status" value="1"/>
</dbReference>
<evidence type="ECO:0000256" key="3">
    <source>
        <dbReference type="ARBA" id="ARBA00022490"/>
    </source>
</evidence>
<protein>
    <recommendedName>
        <fullName evidence="6">Translation initiation factor eIF2B subunit delta</fullName>
    </recommendedName>
    <alternativeName>
        <fullName evidence="7">eIF2B GDP-GTP exchange factor subunit delta</fullName>
    </alternativeName>
</protein>
<evidence type="ECO:0000313" key="11">
    <source>
        <dbReference type="Proteomes" id="UP000792457"/>
    </source>
</evidence>
<dbReference type="Gene3D" id="3.40.50.10470">
    <property type="entry name" value="Translation initiation factor eif-2b, domain 2"/>
    <property type="match status" value="1"/>
</dbReference>
<reference evidence="10" key="1">
    <citation type="submission" date="2013-04" db="EMBL/GenBank/DDBJ databases">
        <authorList>
            <person name="Qu J."/>
            <person name="Murali S.C."/>
            <person name="Bandaranaike D."/>
            <person name="Bellair M."/>
            <person name="Blankenburg K."/>
            <person name="Chao H."/>
            <person name="Dinh H."/>
            <person name="Doddapaneni H."/>
            <person name="Downs B."/>
            <person name="Dugan-Rocha S."/>
            <person name="Elkadiri S."/>
            <person name="Gnanaolivu R.D."/>
            <person name="Hernandez B."/>
            <person name="Javaid M."/>
            <person name="Jayaseelan J.C."/>
            <person name="Lee S."/>
            <person name="Li M."/>
            <person name="Ming W."/>
            <person name="Munidasa M."/>
            <person name="Muniz J."/>
            <person name="Nguyen L."/>
            <person name="Ongeri F."/>
            <person name="Osuji N."/>
            <person name="Pu L.-L."/>
            <person name="Puazo M."/>
            <person name="Qu C."/>
            <person name="Quiroz J."/>
            <person name="Raj R."/>
            <person name="Weissenberger G."/>
            <person name="Xin Y."/>
            <person name="Zou X."/>
            <person name="Han Y."/>
            <person name="Richards S."/>
            <person name="Worley K."/>
            <person name="Muzny D."/>
            <person name="Gibbs R."/>
        </authorList>
    </citation>
    <scope>NUCLEOTIDE SEQUENCE</scope>
    <source>
        <strain evidence="10">Sampled in the wild</strain>
    </source>
</reference>
<keyword evidence="11" id="KW-1185">Reference proteome</keyword>
<dbReference type="SUPFAM" id="SSF100950">
    <property type="entry name" value="NagB/RpiA/CoA transferase-like"/>
    <property type="match status" value="1"/>
</dbReference>
<dbReference type="EMBL" id="KZ308493">
    <property type="protein sequence ID" value="KAG8230519.1"/>
    <property type="molecule type" value="Genomic_DNA"/>
</dbReference>
<dbReference type="InterPro" id="IPR037171">
    <property type="entry name" value="NagB/RpiA_transferase-like"/>
</dbReference>
<evidence type="ECO:0000256" key="8">
    <source>
        <dbReference type="ARBA" id="ARBA00046432"/>
    </source>
</evidence>
<evidence type="ECO:0000256" key="5">
    <source>
        <dbReference type="ARBA" id="ARBA00022917"/>
    </source>
</evidence>
<comment type="caution">
    <text evidence="10">The sequence shown here is derived from an EMBL/GenBank/DDBJ whole genome shotgun (WGS) entry which is preliminary data.</text>
</comment>
<evidence type="ECO:0000313" key="10">
    <source>
        <dbReference type="EMBL" id="KAG8230519.1"/>
    </source>
</evidence>
<evidence type="ECO:0000256" key="2">
    <source>
        <dbReference type="ARBA" id="ARBA00007251"/>
    </source>
</evidence>
<proteinExistence type="inferred from homology"/>
<comment type="subunit">
    <text evidence="8">Component of the translation initiation factor 2B (eIF2B) complex which is a heterodecamer of two sets of five different subunits: alpha, beta, gamma, delta and epsilon. Subunits alpha, beta and delta comprise a regulatory subcomplex and subunits epsilon and gamma comprise a catalytic subcomplex. Within the complex, the hexameric regulatory complex resides at the center, with the two heterodimeric catalytic subcomplexes bound on opposite sides.</text>
</comment>
<evidence type="ECO:0000256" key="9">
    <source>
        <dbReference type="RuleBase" id="RU003814"/>
    </source>
</evidence>
<dbReference type="OrthoDB" id="10254737at2759"/>
<keyword evidence="4" id="KW-0396">Initiation factor</keyword>
<dbReference type="InterPro" id="IPR000649">
    <property type="entry name" value="IF-2B-related"/>
</dbReference>
<dbReference type="GO" id="GO:0005829">
    <property type="term" value="C:cytosol"/>
    <property type="evidence" value="ECO:0007669"/>
    <property type="project" value="UniProtKB-SubCell"/>
</dbReference>
<keyword evidence="3" id="KW-0963">Cytoplasm</keyword>
<accession>A0A8K0KAD4</accession>